<feature type="domain" description="Transglutaminase-like" evidence="2">
    <location>
        <begin position="254"/>
        <end position="338"/>
    </location>
</feature>
<dbReference type="SUPFAM" id="SSF54001">
    <property type="entry name" value="Cysteine proteinases"/>
    <property type="match status" value="1"/>
</dbReference>
<dbReference type="AlphaFoldDB" id="U6RHP5"/>
<dbReference type="InterPro" id="IPR038765">
    <property type="entry name" value="Papain-like_cys_pep_sf"/>
</dbReference>
<dbReference type="eggNOG" id="COG1305">
    <property type="taxonomic scope" value="Bacteria"/>
</dbReference>
<dbReference type="RefSeq" id="WP_005939293.1">
    <property type="nucleotide sequence ID" value="NZ_KB890375.1"/>
</dbReference>
<dbReference type="InterPro" id="IPR024544">
    <property type="entry name" value="DUF3858"/>
</dbReference>
<keyword evidence="6" id="KW-1185">Reference proteome</keyword>
<accession>U6RHP5</accession>
<dbReference type="EMBL" id="AQHY01000019">
    <property type="protein sequence ID" value="EOA55577.1"/>
    <property type="molecule type" value="Genomic_DNA"/>
</dbReference>
<proteinExistence type="predicted"/>
<gene>
    <name evidence="5" type="ORF">HMPREF1534_01563</name>
</gene>
<dbReference type="Gene3D" id="2.60.40.3140">
    <property type="match status" value="1"/>
</dbReference>
<keyword evidence="1" id="KW-0732">Signal</keyword>
<organism evidence="5 6">
    <name type="scientific">Phocaeicola massiliensis B84634 = Timone 84634 = DSM 17679 = JCM 13223</name>
    <dbReference type="NCBI Taxonomy" id="1121098"/>
    <lineage>
        <taxon>Bacteria</taxon>
        <taxon>Pseudomonadati</taxon>
        <taxon>Bacteroidota</taxon>
        <taxon>Bacteroidia</taxon>
        <taxon>Bacteroidales</taxon>
        <taxon>Bacteroidaceae</taxon>
        <taxon>Phocaeicola</taxon>
    </lineage>
</organism>
<evidence type="ECO:0000256" key="1">
    <source>
        <dbReference type="SAM" id="SignalP"/>
    </source>
</evidence>
<dbReference type="Pfam" id="PF12969">
    <property type="entry name" value="DUF3857"/>
    <property type="match status" value="1"/>
</dbReference>
<reference evidence="5 6" key="1">
    <citation type="submission" date="2013-04" db="EMBL/GenBank/DDBJ databases">
        <title>The Genome Sequence of Bacteroides massiliensis DSM 17679.</title>
        <authorList>
            <consortium name="The Broad Institute Genomics Platform"/>
            <person name="Earl A."/>
            <person name="Ward D."/>
            <person name="Feldgarden M."/>
            <person name="Gevers D."/>
            <person name="Martens E."/>
            <person name="Fenner L."/>
            <person name="Roux V."/>
            <person name="Mallet M.N."/>
            <person name="Raoult D."/>
            <person name="Walker B."/>
            <person name="Young S."/>
            <person name="Zeng Q."/>
            <person name="Gargeya S."/>
            <person name="Fitzgerald M."/>
            <person name="Haas B."/>
            <person name="Abouelleil A."/>
            <person name="Allen A.W."/>
            <person name="Alvarado L."/>
            <person name="Arachchi H.M."/>
            <person name="Berlin A.M."/>
            <person name="Chapman S.B."/>
            <person name="Gainer-Dewar J."/>
            <person name="Goldberg J."/>
            <person name="Griggs A."/>
            <person name="Gujja S."/>
            <person name="Hansen M."/>
            <person name="Howarth C."/>
            <person name="Imamovic A."/>
            <person name="Ireland A."/>
            <person name="Larimer J."/>
            <person name="McCowan C."/>
            <person name="Murphy C."/>
            <person name="Pearson M."/>
            <person name="Poon T.W."/>
            <person name="Priest M."/>
            <person name="Roberts A."/>
            <person name="Saif S."/>
            <person name="Shea T."/>
            <person name="Sisk P."/>
            <person name="Sykes S."/>
            <person name="Wortman J."/>
            <person name="Nusbaum C."/>
            <person name="Birren B."/>
        </authorList>
    </citation>
    <scope>NUCLEOTIDE SEQUENCE [LARGE SCALE GENOMIC DNA]</scope>
    <source>
        <strain evidence="6">B84634 / Timone 84634 / DSM 17679 / JCM 13223</strain>
    </source>
</reference>
<feature type="domain" description="DUF3858" evidence="4">
    <location>
        <begin position="402"/>
        <end position="519"/>
    </location>
</feature>
<feature type="signal peptide" evidence="1">
    <location>
        <begin position="1"/>
        <end position="24"/>
    </location>
</feature>
<evidence type="ECO:0000259" key="4">
    <source>
        <dbReference type="Pfam" id="PF12970"/>
    </source>
</evidence>
<dbReference type="InterPro" id="IPR024618">
    <property type="entry name" value="DUF3857"/>
</dbReference>
<dbReference type="InterPro" id="IPR002931">
    <property type="entry name" value="Transglutaminase-like"/>
</dbReference>
<dbReference type="GeneID" id="60062452"/>
<evidence type="ECO:0008006" key="7">
    <source>
        <dbReference type="Google" id="ProtNLM"/>
    </source>
</evidence>
<evidence type="ECO:0000259" key="3">
    <source>
        <dbReference type="Pfam" id="PF12969"/>
    </source>
</evidence>
<name>U6RHP5_9BACT</name>
<dbReference type="Gene3D" id="2.60.120.1130">
    <property type="match status" value="1"/>
</dbReference>
<evidence type="ECO:0000259" key="2">
    <source>
        <dbReference type="Pfam" id="PF01841"/>
    </source>
</evidence>
<dbReference type="OrthoDB" id="1097154at2"/>
<dbReference type="HOGENOM" id="CLU_499373_0_0_10"/>
<dbReference type="PATRIC" id="fig|1121098.3.peg.1589"/>
<dbReference type="Gene3D" id="3.10.620.30">
    <property type="match status" value="1"/>
</dbReference>
<feature type="domain" description="DUF3857" evidence="3">
    <location>
        <begin position="42"/>
        <end position="209"/>
    </location>
</feature>
<evidence type="ECO:0000313" key="5">
    <source>
        <dbReference type="EMBL" id="EOA55577.1"/>
    </source>
</evidence>
<dbReference type="Pfam" id="PF01841">
    <property type="entry name" value="Transglut_core"/>
    <property type="match status" value="1"/>
</dbReference>
<comment type="caution">
    <text evidence="5">The sequence shown here is derived from an EMBL/GenBank/DDBJ whole genome shotgun (WGS) entry which is preliminary data.</text>
</comment>
<protein>
    <recommendedName>
        <fullName evidence="7">DUF3858 domain-containing protein</fullName>
    </recommendedName>
</protein>
<sequence>MKKRYYYICMLSVLLLMLVLPTKAASEAEFGKLVKSYTLRTDGSQEMRVQKELTLFTHAAMNGLYGESFIIYNPAYQELKIHESYTRQKDGSIVKTPDNAFVEVLPSAAADAPAYNGLKEMVVVHTGLELGATIYLDYSVITRPGYLPELDICESVEELSPIKEYVLSLSVPDNKPLHYELLNGKMTPVVKTVAGMKTVTWTLKNVQPRPRMLEVSVPAGNMQAVVASTYGSKANALKVLKKQFPVADDKVVAELAQKLTADAKTTDEKVHRLETYIRSLGTCRLSLLQTGYRLRPASEVIRSAYGTIEEKSVLQAALQQAAGIPTEVKAAFLKATDEDAVGLSALNGLFVENQAIADLRDFYAIVNMDAHPVQPAVKPHAISRTDTLKITPEGGKVLAGGYRMYTLPQASEGWAAYEGRMTTLNSQRPVNLLLSYLPDETYTCIVETTGGMVPVALPVVKKIDNNIGTVEVAVKKTGDKIEIFRSLKLKKQLITPTEYPIYYRLMTEWMDTAATTLLF</sequence>
<dbReference type="Proteomes" id="UP000017831">
    <property type="component" value="Unassembled WGS sequence"/>
</dbReference>
<evidence type="ECO:0000313" key="6">
    <source>
        <dbReference type="Proteomes" id="UP000017831"/>
    </source>
</evidence>
<dbReference type="Pfam" id="PF12970">
    <property type="entry name" value="DUF3858"/>
    <property type="match status" value="1"/>
</dbReference>
<dbReference type="STRING" id="1121098.HMPREF1534_01563"/>
<feature type="chain" id="PRO_5004676685" description="DUF3858 domain-containing protein" evidence="1">
    <location>
        <begin position="25"/>
        <end position="519"/>
    </location>
</feature>